<keyword evidence="3" id="KW-1185">Reference proteome</keyword>
<organism evidence="2 3">
    <name type="scientific">Acaryochloris marina (strain MBIC 11017)</name>
    <dbReference type="NCBI Taxonomy" id="329726"/>
    <lineage>
        <taxon>Bacteria</taxon>
        <taxon>Bacillati</taxon>
        <taxon>Cyanobacteriota</taxon>
        <taxon>Cyanophyceae</taxon>
        <taxon>Acaryochloridales</taxon>
        <taxon>Acaryochloridaceae</taxon>
        <taxon>Acaryochloris</taxon>
    </lineage>
</organism>
<reference evidence="2 3" key="1">
    <citation type="journal article" date="2008" name="Proc. Natl. Acad. Sci. U.S.A.">
        <title>Niche adaptation and genome expansion in the chlorophyll d-producing cyanobacterium Acaryochloris marina.</title>
        <authorList>
            <person name="Swingley W.D."/>
            <person name="Chen M."/>
            <person name="Cheung P.C."/>
            <person name="Conrad A.L."/>
            <person name="Dejesa L.C."/>
            <person name="Hao J."/>
            <person name="Honchak B.M."/>
            <person name="Karbach L.E."/>
            <person name="Kurdoglu A."/>
            <person name="Lahiri S."/>
            <person name="Mastrian S.D."/>
            <person name="Miyashita H."/>
            <person name="Page L."/>
            <person name="Ramakrishna P."/>
            <person name="Satoh S."/>
            <person name="Sattley W.M."/>
            <person name="Shimada Y."/>
            <person name="Taylor H.L."/>
            <person name="Tomo T."/>
            <person name="Tsuchiya T."/>
            <person name="Wang Z.T."/>
            <person name="Raymond J."/>
            <person name="Mimuro M."/>
            <person name="Blankenship R.E."/>
            <person name="Touchman J.W."/>
        </authorList>
    </citation>
    <scope>NUCLEOTIDE SEQUENCE [LARGE SCALE GENOMIC DNA]</scope>
    <source>
        <strain evidence="3">MBIC 11017</strain>
    </source>
</reference>
<name>B0C7H3_ACAM1</name>
<sequence>MKPSNTYTPAEPLSQLSGLSSDHLSQLQQCGMALLHE</sequence>
<feature type="region of interest" description="Disordered" evidence="1">
    <location>
        <begin position="1"/>
        <end position="21"/>
    </location>
</feature>
<dbReference type="AlphaFoldDB" id="B0C7H3"/>
<evidence type="ECO:0000313" key="3">
    <source>
        <dbReference type="Proteomes" id="UP000000268"/>
    </source>
</evidence>
<accession>B0C7H3</accession>
<gene>
    <name evidence="2" type="ordered locus">AM1_6327</name>
</gene>
<dbReference type="HOGENOM" id="CLU_3338774_0_0_3"/>
<protein>
    <submittedName>
        <fullName evidence="2">Uncharacterized protein</fullName>
    </submittedName>
</protein>
<dbReference type="Proteomes" id="UP000000268">
    <property type="component" value="Chromosome"/>
</dbReference>
<dbReference type="STRING" id="329726.AM1_6327"/>
<proteinExistence type="predicted"/>
<evidence type="ECO:0000313" key="2">
    <source>
        <dbReference type="EMBL" id="ABW31257.1"/>
    </source>
</evidence>
<dbReference type="KEGG" id="amr:AM1_6327"/>
<dbReference type="EMBL" id="CP000828">
    <property type="protein sequence ID" value="ABW31257.1"/>
    <property type="molecule type" value="Genomic_DNA"/>
</dbReference>
<evidence type="ECO:0000256" key="1">
    <source>
        <dbReference type="SAM" id="MobiDB-lite"/>
    </source>
</evidence>